<evidence type="ECO:0000313" key="2">
    <source>
        <dbReference type="Proteomes" id="UP000499080"/>
    </source>
</evidence>
<organism evidence="1 2">
    <name type="scientific">Araneus ventricosus</name>
    <name type="common">Orbweaver spider</name>
    <name type="synonym">Epeira ventricosa</name>
    <dbReference type="NCBI Taxonomy" id="182803"/>
    <lineage>
        <taxon>Eukaryota</taxon>
        <taxon>Metazoa</taxon>
        <taxon>Ecdysozoa</taxon>
        <taxon>Arthropoda</taxon>
        <taxon>Chelicerata</taxon>
        <taxon>Arachnida</taxon>
        <taxon>Araneae</taxon>
        <taxon>Araneomorphae</taxon>
        <taxon>Entelegynae</taxon>
        <taxon>Araneoidea</taxon>
        <taxon>Araneidae</taxon>
        <taxon>Araneus</taxon>
    </lineage>
</organism>
<keyword evidence="2" id="KW-1185">Reference proteome</keyword>
<proteinExistence type="predicted"/>
<comment type="caution">
    <text evidence="1">The sequence shown here is derived from an EMBL/GenBank/DDBJ whole genome shotgun (WGS) entry which is preliminary data.</text>
</comment>
<name>A0A4Y2L109_ARAVE</name>
<reference evidence="1 2" key="1">
    <citation type="journal article" date="2019" name="Sci. Rep.">
        <title>Orb-weaving spider Araneus ventricosus genome elucidates the spidroin gene catalogue.</title>
        <authorList>
            <person name="Kono N."/>
            <person name="Nakamura H."/>
            <person name="Ohtoshi R."/>
            <person name="Moran D.A.P."/>
            <person name="Shinohara A."/>
            <person name="Yoshida Y."/>
            <person name="Fujiwara M."/>
            <person name="Mori M."/>
            <person name="Tomita M."/>
            <person name="Arakawa K."/>
        </authorList>
    </citation>
    <scope>NUCLEOTIDE SEQUENCE [LARGE SCALE GENOMIC DNA]</scope>
</reference>
<sequence length="98" mass="11149">MDIKYLPGKGNVVADTLSRICEIQFSSLSDSELWTNLQETDEELRLILEGNAKCSGNLVKMQMPDVARSLYADNSTGINRFYVPLQLRRRVFDELHGL</sequence>
<dbReference type="Proteomes" id="UP000499080">
    <property type="component" value="Unassembled WGS sequence"/>
</dbReference>
<dbReference type="OrthoDB" id="120569at2759"/>
<accession>A0A4Y2L109</accession>
<evidence type="ECO:0000313" key="1">
    <source>
        <dbReference type="EMBL" id="GBN08275.1"/>
    </source>
</evidence>
<dbReference type="EMBL" id="BGPR01005249">
    <property type="protein sequence ID" value="GBN08275.1"/>
    <property type="molecule type" value="Genomic_DNA"/>
</dbReference>
<gene>
    <name evidence="1" type="ORF">AVEN_12399_1</name>
</gene>
<dbReference type="AlphaFoldDB" id="A0A4Y2L109"/>
<protein>
    <submittedName>
        <fullName evidence="1">Uncharacterized protein</fullName>
    </submittedName>
</protein>